<dbReference type="KEGG" id="egl:EGR_09948"/>
<dbReference type="GeneID" id="36345663"/>
<dbReference type="RefSeq" id="XP_024346381.1">
    <property type="nucleotide sequence ID" value="XM_024499197.1"/>
</dbReference>
<sequence>MSECLKTRFNLKPTSFNVIHNLTYAVQYLFLNTVHLWQVRFGACEISNDTGNDHQRGAGHFKQIKHIFTRGSNASKRISKSLSNRHAIVHLFTKVNEITNTQMKLHALQLSVCVFIDILLNSNSLKLLVMKILGFYPPIILSFYSCVRLRIFYLFVCHLRVKQPFLKLHILICATTVKGRQTRLQTKLIYLYTMNLWISRSGRNSRVDLFACKCCKEICTVTSTFAMMTAKKQFIFLIFTSELHYLQNFTCGYARREKQQSKRKQNDTRICGPKNNALNSNAVILKLLRANKSINNNEICCIFLRNFVPFFTFECLGKFGFLVSGTNFFIVSEARLPPRRMFAHQGAS</sequence>
<evidence type="ECO:0000313" key="2">
    <source>
        <dbReference type="Proteomes" id="UP000019149"/>
    </source>
</evidence>
<evidence type="ECO:0000313" key="1">
    <source>
        <dbReference type="EMBL" id="EUB55185.1"/>
    </source>
</evidence>
<accession>W6U248</accession>
<organism evidence="1 2">
    <name type="scientific">Echinococcus granulosus</name>
    <name type="common">Hydatid tapeworm</name>
    <dbReference type="NCBI Taxonomy" id="6210"/>
    <lineage>
        <taxon>Eukaryota</taxon>
        <taxon>Metazoa</taxon>
        <taxon>Spiralia</taxon>
        <taxon>Lophotrochozoa</taxon>
        <taxon>Platyhelminthes</taxon>
        <taxon>Cestoda</taxon>
        <taxon>Eucestoda</taxon>
        <taxon>Cyclophyllidea</taxon>
        <taxon>Taeniidae</taxon>
        <taxon>Echinococcus</taxon>
        <taxon>Echinococcus granulosus group</taxon>
    </lineage>
</organism>
<proteinExistence type="predicted"/>
<gene>
    <name evidence="1" type="ORF">EGR_09948</name>
</gene>
<dbReference type="CTD" id="36345663"/>
<dbReference type="AlphaFoldDB" id="W6U248"/>
<reference evidence="1 2" key="1">
    <citation type="journal article" date="2013" name="Nat. Genet.">
        <title>The genome of the hydatid tapeworm Echinococcus granulosus.</title>
        <authorList>
            <person name="Zheng H."/>
            <person name="Zhang W."/>
            <person name="Zhang L."/>
            <person name="Zhang Z."/>
            <person name="Li J."/>
            <person name="Lu G."/>
            <person name="Zhu Y."/>
            <person name="Wang Y."/>
            <person name="Huang Y."/>
            <person name="Liu J."/>
            <person name="Kang H."/>
            <person name="Chen J."/>
            <person name="Wang L."/>
            <person name="Chen A."/>
            <person name="Yu S."/>
            <person name="Gao Z."/>
            <person name="Jin L."/>
            <person name="Gu W."/>
            <person name="Wang Z."/>
            <person name="Zhao L."/>
            <person name="Shi B."/>
            <person name="Wen H."/>
            <person name="Lin R."/>
            <person name="Jones M.K."/>
            <person name="Brejova B."/>
            <person name="Vinar T."/>
            <person name="Zhao G."/>
            <person name="McManus D.P."/>
            <person name="Chen Z."/>
            <person name="Zhou Y."/>
            <person name="Wang S."/>
        </authorList>
    </citation>
    <scope>NUCLEOTIDE SEQUENCE [LARGE SCALE GENOMIC DNA]</scope>
</reference>
<dbReference type="EMBL" id="APAU02000178">
    <property type="protein sequence ID" value="EUB55185.1"/>
    <property type="molecule type" value="Genomic_DNA"/>
</dbReference>
<keyword evidence="2" id="KW-1185">Reference proteome</keyword>
<protein>
    <submittedName>
        <fullName evidence="1">Uncharacterized protein</fullName>
    </submittedName>
</protein>
<comment type="caution">
    <text evidence="1">The sequence shown here is derived from an EMBL/GenBank/DDBJ whole genome shotgun (WGS) entry which is preliminary data.</text>
</comment>
<dbReference type="Proteomes" id="UP000019149">
    <property type="component" value="Unassembled WGS sequence"/>
</dbReference>
<name>W6U248_ECHGR</name>